<name>A0A975IV23_9CAUL</name>
<dbReference type="EMBL" id="CP073078">
    <property type="protein sequence ID" value="QUD88547.1"/>
    <property type="molecule type" value="Genomic_DNA"/>
</dbReference>
<protein>
    <submittedName>
        <fullName evidence="1">MmcQ/YjbR family DNA-binding protein</fullName>
    </submittedName>
</protein>
<dbReference type="AlphaFoldDB" id="A0A975IV23"/>
<reference evidence="1" key="1">
    <citation type="submission" date="2021-04" db="EMBL/GenBank/DDBJ databases">
        <title>The complete genome sequence of Caulobacter sp. S6.</title>
        <authorList>
            <person name="Tang Y."/>
            <person name="Ouyang W."/>
            <person name="Liu Q."/>
            <person name="Huang B."/>
            <person name="Guo Z."/>
            <person name="Lei P."/>
        </authorList>
    </citation>
    <scope>NUCLEOTIDE SEQUENCE</scope>
    <source>
        <strain evidence="1">S6</strain>
    </source>
</reference>
<dbReference type="InterPro" id="IPR038056">
    <property type="entry name" value="YjbR-like_sf"/>
</dbReference>
<gene>
    <name evidence="1" type="ORF">KCG34_01235</name>
</gene>
<keyword evidence="1" id="KW-0238">DNA-binding</keyword>
<evidence type="ECO:0000313" key="1">
    <source>
        <dbReference type="EMBL" id="QUD88547.1"/>
    </source>
</evidence>
<dbReference type="RefSeq" id="WP_211938597.1">
    <property type="nucleotide sequence ID" value="NZ_CP073078.1"/>
</dbReference>
<dbReference type="SUPFAM" id="SSF142906">
    <property type="entry name" value="YjbR-like"/>
    <property type="match status" value="1"/>
</dbReference>
<proteinExistence type="predicted"/>
<sequence length="112" mass="12615">MTEDDIRRIALAQPQAEEADHHGMPSFRVCGKIFCTLHQDRPRAMVKLDAEDQANLAAGHPGVIEPVPGYWGRKGSTFVWHEKVDMDLMRTLIEMAWRNVAPAKLRTAPRGP</sequence>
<organism evidence="1 2">
    <name type="scientific">Phenylobacterium montanum</name>
    <dbReference type="NCBI Taxonomy" id="2823693"/>
    <lineage>
        <taxon>Bacteria</taxon>
        <taxon>Pseudomonadati</taxon>
        <taxon>Pseudomonadota</taxon>
        <taxon>Alphaproteobacteria</taxon>
        <taxon>Caulobacterales</taxon>
        <taxon>Caulobacteraceae</taxon>
        <taxon>Phenylobacterium</taxon>
    </lineage>
</organism>
<dbReference type="KEGG" id="caul:KCG34_01235"/>
<accession>A0A975IV23</accession>
<dbReference type="Proteomes" id="UP000676409">
    <property type="component" value="Chromosome"/>
</dbReference>
<evidence type="ECO:0000313" key="2">
    <source>
        <dbReference type="Proteomes" id="UP000676409"/>
    </source>
</evidence>
<keyword evidence="2" id="KW-1185">Reference proteome</keyword>
<dbReference type="Gene3D" id="3.90.1150.30">
    <property type="match status" value="1"/>
</dbReference>
<dbReference type="Pfam" id="PF04237">
    <property type="entry name" value="YjbR"/>
    <property type="match status" value="1"/>
</dbReference>
<dbReference type="GO" id="GO:0003677">
    <property type="term" value="F:DNA binding"/>
    <property type="evidence" value="ECO:0007669"/>
    <property type="project" value="UniProtKB-KW"/>
</dbReference>
<dbReference type="InterPro" id="IPR058532">
    <property type="entry name" value="YjbR/MT2646/Rv2570-like"/>
</dbReference>